<dbReference type="EMBL" id="JXKH01000002">
    <property type="protein sequence ID" value="OJG19260.1"/>
    <property type="molecule type" value="Genomic_DNA"/>
</dbReference>
<reference evidence="9 10" key="1">
    <citation type="submission" date="2014-12" db="EMBL/GenBank/DDBJ databases">
        <title>Draft genome sequences of 29 type strains of Enterococci.</title>
        <authorList>
            <person name="Zhong Z."/>
            <person name="Sun Z."/>
            <person name="Liu W."/>
            <person name="Zhang W."/>
            <person name="Zhang H."/>
        </authorList>
    </citation>
    <scope>NUCLEOTIDE SEQUENCE [LARGE SCALE GENOMIC DNA]</scope>
    <source>
        <strain evidence="9 10">DSM 17029</strain>
    </source>
</reference>
<dbReference type="PANTHER" id="PTHR37819">
    <property type="entry name" value="PROTEIN PSIE"/>
    <property type="match status" value="1"/>
</dbReference>
<evidence type="ECO:0000256" key="1">
    <source>
        <dbReference type="ARBA" id="ARBA00004429"/>
    </source>
</evidence>
<keyword evidence="4" id="KW-1003">Cell membrane</keyword>
<keyword evidence="7 8" id="KW-0472">Membrane</keyword>
<dbReference type="AlphaFoldDB" id="A0A1L8RHM1"/>
<sequence length="124" mass="14361">MLDIILGTLAVIVIFYMIRHLYDLVGLVFMPVNPQNFSTVMQEITSFFMLFEFVIMLVRYIQEGHHIPIRYLILISMTAILRQLLVIHEKGTQTLLLALSILLLAAVLMILSKFGEQFHEKPKK</sequence>
<evidence type="ECO:0000256" key="5">
    <source>
        <dbReference type="ARBA" id="ARBA00022692"/>
    </source>
</evidence>
<protein>
    <recommendedName>
        <fullName evidence="3">Protein PsiE</fullName>
    </recommendedName>
</protein>
<gene>
    <name evidence="9" type="ORF">RU97_GL000831</name>
</gene>
<feature type="transmembrane region" description="Helical" evidence="8">
    <location>
        <begin position="44"/>
        <end position="62"/>
    </location>
</feature>
<evidence type="ECO:0000313" key="9">
    <source>
        <dbReference type="EMBL" id="OJG19260.1"/>
    </source>
</evidence>
<comment type="caution">
    <text evidence="9">The sequence shown here is derived from an EMBL/GenBank/DDBJ whole genome shotgun (WGS) entry which is preliminary data.</text>
</comment>
<evidence type="ECO:0000313" key="10">
    <source>
        <dbReference type="Proteomes" id="UP000181884"/>
    </source>
</evidence>
<dbReference type="GO" id="GO:0016036">
    <property type="term" value="P:cellular response to phosphate starvation"/>
    <property type="evidence" value="ECO:0007669"/>
    <property type="project" value="InterPro"/>
</dbReference>
<evidence type="ECO:0000256" key="8">
    <source>
        <dbReference type="SAM" id="Phobius"/>
    </source>
</evidence>
<keyword evidence="6 8" id="KW-1133">Transmembrane helix</keyword>
<feature type="transmembrane region" description="Helical" evidence="8">
    <location>
        <begin position="69"/>
        <end position="88"/>
    </location>
</feature>
<keyword evidence="5 8" id="KW-0812">Transmembrane</keyword>
<name>A0A1L8RHM1_9ENTE</name>
<organism evidence="9 10">
    <name type="scientific">Enterococcus canis</name>
    <dbReference type="NCBI Taxonomy" id="214095"/>
    <lineage>
        <taxon>Bacteria</taxon>
        <taxon>Bacillati</taxon>
        <taxon>Bacillota</taxon>
        <taxon>Bacilli</taxon>
        <taxon>Lactobacillales</taxon>
        <taxon>Enterococcaceae</taxon>
        <taxon>Enterococcus</taxon>
    </lineage>
</organism>
<evidence type="ECO:0000256" key="3">
    <source>
        <dbReference type="ARBA" id="ARBA00021903"/>
    </source>
</evidence>
<dbReference type="GO" id="GO:0005886">
    <property type="term" value="C:plasma membrane"/>
    <property type="evidence" value="ECO:0007669"/>
    <property type="project" value="UniProtKB-SubCell"/>
</dbReference>
<keyword evidence="10" id="KW-1185">Reference proteome</keyword>
<feature type="transmembrane region" description="Helical" evidence="8">
    <location>
        <begin position="94"/>
        <end position="114"/>
    </location>
</feature>
<dbReference type="InterPro" id="IPR020948">
    <property type="entry name" value="P_starv_induced_PsiE-like"/>
</dbReference>
<evidence type="ECO:0000256" key="2">
    <source>
        <dbReference type="ARBA" id="ARBA00005632"/>
    </source>
</evidence>
<evidence type="ECO:0000256" key="4">
    <source>
        <dbReference type="ARBA" id="ARBA00022475"/>
    </source>
</evidence>
<dbReference type="PANTHER" id="PTHR37819:SF1">
    <property type="entry name" value="PROTEIN PSIE"/>
    <property type="match status" value="1"/>
</dbReference>
<feature type="transmembrane region" description="Helical" evidence="8">
    <location>
        <begin position="7"/>
        <end position="32"/>
    </location>
</feature>
<dbReference type="Pfam" id="PF06146">
    <property type="entry name" value="PsiE"/>
    <property type="match status" value="1"/>
</dbReference>
<proteinExistence type="inferred from homology"/>
<dbReference type="InterPro" id="IPR009315">
    <property type="entry name" value="P_starv_induced_PsiE"/>
</dbReference>
<accession>A0A1L8RHM1</accession>
<evidence type="ECO:0000256" key="6">
    <source>
        <dbReference type="ARBA" id="ARBA00022989"/>
    </source>
</evidence>
<comment type="subcellular location">
    <subcellularLocation>
        <location evidence="1">Cell inner membrane</location>
        <topology evidence="1">Multi-pass membrane protein</topology>
    </subcellularLocation>
</comment>
<evidence type="ECO:0000256" key="7">
    <source>
        <dbReference type="ARBA" id="ARBA00023136"/>
    </source>
</evidence>
<dbReference type="STRING" id="214095.RU97_GL000831"/>
<comment type="similarity">
    <text evidence="2">Belongs to the PsiE family.</text>
</comment>
<dbReference type="Proteomes" id="UP000181884">
    <property type="component" value="Unassembled WGS sequence"/>
</dbReference>